<reference evidence="7" key="3">
    <citation type="submission" date="2025-08" db="UniProtKB">
        <authorList>
            <consortium name="RefSeq"/>
        </authorList>
    </citation>
    <scope>IDENTIFICATION</scope>
    <source>
        <strain evidence="7">CBS 342.82</strain>
    </source>
</reference>
<dbReference type="Gene3D" id="3.40.395.10">
    <property type="entry name" value="Adenoviral Proteinase, Chain A"/>
    <property type="match status" value="1"/>
</dbReference>
<comment type="similarity">
    <text evidence="1">Belongs to the peptidase C48 family.</text>
</comment>
<dbReference type="OrthoDB" id="1939479at2759"/>
<dbReference type="Proteomes" id="UP000504637">
    <property type="component" value="Unplaced"/>
</dbReference>
<evidence type="ECO:0000313" key="7">
    <source>
        <dbReference type="RefSeq" id="XP_033458859.1"/>
    </source>
</evidence>
<evidence type="ECO:0000256" key="2">
    <source>
        <dbReference type="ARBA" id="ARBA00022670"/>
    </source>
</evidence>
<proteinExistence type="inferred from homology"/>
<dbReference type="SUPFAM" id="SSF54001">
    <property type="entry name" value="Cysteine proteinases"/>
    <property type="match status" value="1"/>
</dbReference>
<dbReference type="GO" id="GO:0016929">
    <property type="term" value="F:deSUMOylase activity"/>
    <property type="evidence" value="ECO:0007669"/>
    <property type="project" value="TreeGrafter"/>
</dbReference>
<dbReference type="GO" id="GO:0006508">
    <property type="term" value="P:proteolysis"/>
    <property type="evidence" value="ECO:0007669"/>
    <property type="project" value="UniProtKB-KW"/>
</dbReference>
<evidence type="ECO:0000256" key="1">
    <source>
        <dbReference type="ARBA" id="ARBA00005234"/>
    </source>
</evidence>
<dbReference type="InterPro" id="IPR038765">
    <property type="entry name" value="Papain-like_cys_pep_sf"/>
</dbReference>
<dbReference type="PROSITE" id="PS50600">
    <property type="entry name" value="ULP_PROTEASE"/>
    <property type="match status" value="1"/>
</dbReference>
<keyword evidence="3" id="KW-0378">Hydrolase</keyword>
<keyword evidence="2" id="KW-0645">Protease</keyword>
<sequence length="202" mass="22260">PGGSSSGTDSWLNDNAVNGWYKGIVEAKKDQIGWKKNSATPPPFAAMNTAWLNNVEAKGMKSIARWSKRMDCNGAKLLQCEKIFFPINGGSHWTLLVINPQDHAIEYLDSLGGKGSRYLRHARDWLAMELGSAYHADDWSEIIDRSSRQGNMDDCGVFTCLNGLASAKGRDFTEITHARMPLARRMIAAVLLNGGFTGELQL</sequence>
<dbReference type="InterPro" id="IPR003653">
    <property type="entry name" value="Peptidase_C48_C"/>
</dbReference>
<dbReference type="PANTHER" id="PTHR12606:SF141">
    <property type="entry name" value="GH15225P-RELATED"/>
    <property type="match status" value="1"/>
</dbReference>
<evidence type="ECO:0000256" key="4">
    <source>
        <dbReference type="ARBA" id="ARBA00022807"/>
    </source>
</evidence>
<reference evidence="7" key="2">
    <citation type="submission" date="2020-04" db="EMBL/GenBank/DDBJ databases">
        <authorList>
            <consortium name="NCBI Genome Project"/>
        </authorList>
    </citation>
    <scope>NUCLEOTIDE SEQUENCE</scope>
    <source>
        <strain evidence="7">CBS 342.82</strain>
    </source>
</reference>
<dbReference type="GeneID" id="54358244"/>
<protein>
    <submittedName>
        <fullName evidence="7">Cysteine proteinase</fullName>
    </submittedName>
</protein>
<name>A0A6J3M1Q0_9PEZI</name>
<organism evidence="7">
    <name type="scientific">Dissoconium aciculare CBS 342.82</name>
    <dbReference type="NCBI Taxonomy" id="1314786"/>
    <lineage>
        <taxon>Eukaryota</taxon>
        <taxon>Fungi</taxon>
        <taxon>Dikarya</taxon>
        <taxon>Ascomycota</taxon>
        <taxon>Pezizomycotina</taxon>
        <taxon>Dothideomycetes</taxon>
        <taxon>Dothideomycetidae</taxon>
        <taxon>Mycosphaerellales</taxon>
        <taxon>Dissoconiaceae</taxon>
        <taxon>Dissoconium</taxon>
    </lineage>
</organism>
<feature type="non-terminal residue" evidence="7">
    <location>
        <position position="1"/>
    </location>
</feature>
<keyword evidence="4" id="KW-0788">Thiol protease</keyword>
<dbReference type="AlphaFoldDB" id="A0A6J3M1Q0"/>
<reference evidence="7" key="1">
    <citation type="submission" date="2020-01" db="EMBL/GenBank/DDBJ databases">
        <authorList>
            <consortium name="DOE Joint Genome Institute"/>
            <person name="Haridas S."/>
            <person name="Albert R."/>
            <person name="Binder M."/>
            <person name="Bloem J."/>
            <person name="Labutti K."/>
            <person name="Salamov A."/>
            <person name="Andreopoulos B."/>
            <person name="Baker S.E."/>
            <person name="Barry K."/>
            <person name="Bills G."/>
            <person name="Bluhm B.H."/>
            <person name="Cannon C."/>
            <person name="Castanera R."/>
            <person name="Culley D.E."/>
            <person name="Daum C."/>
            <person name="Ezra D."/>
            <person name="Gonzalez J.B."/>
            <person name="Henrissat B."/>
            <person name="Kuo A."/>
            <person name="Liang C."/>
            <person name="Lipzen A."/>
            <person name="Lutzoni F."/>
            <person name="Magnuson J."/>
            <person name="Mondo S."/>
            <person name="Nolan M."/>
            <person name="Ohm R."/>
            <person name="Pangilinan J."/>
            <person name="Park H.-J."/>
            <person name="Ramirez L."/>
            <person name="Alfaro M."/>
            <person name="Sun H."/>
            <person name="Tritt A."/>
            <person name="Yoshinaga Y."/>
            <person name="Zwiers L.-H."/>
            <person name="Turgeon B.G."/>
            <person name="Goodwin S.B."/>
            <person name="Spatafora J.W."/>
            <person name="Crous P.W."/>
            <person name="Grigoriev I.V."/>
        </authorList>
    </citation>
    <scope>NUCLEOTIDE SEQUENCE</scope>
    <source>
        <strain evidence="7">CBS 342.82</strain>
    </source>
</reference>
<feature type="domain" description="Ubiquitin-like protease family profile" evidence="5">
    <location>
        <begin position="1"/>
        <end position="166"/>
    </location>
</feature>
<gene>
    <name evidence="7" type="ORF">K489DRAFT_302094</name>
</gene>
<dbReference type="Pfam" id="PF02902">
    <property type="entry name" value="Peptidase_C48"/>
    <property type="match status" value="1"/>
</dbReference>
<dbReference type="RefSeq" id="XP_033458859.1">
    <property type="nucleotide sequence ID" value="XM_033600444.1"/>
</dbReference>
<dbReference type="GO" id="GO:0016926">
    <property type="term" value="P:protein desumoylation"/>
    <property type="evidence" value="ECO:0007669"/>
    <property type="project" value="TreeGrafter"/>
</dbReference>
<keyword evidence="6" id="KW-1185">Reference proteome</keyword>
<accession>A0A6J3M1Q0</accession>
<evidence type="ECO:0000313" key="6">
    <source>
        <dbReference type="Proteomes" id="UP000504637"/>
    </source>
</evidence>
<evidence type="ECO:0000256" key="3">
    <source>
        <dbReference type="ARBA" id="ARBA00022801"/>
    </source>
</evidence>
<dbReference type="GO" id="GO:0005634">
    <property type="term" value="C:nucleus"/>
    <property type="evidence" value="ECO:0007669"/>
    <property type="project" value="TreeGrafter"/>
</dbReference>
<dbReference type="PANTHER" id="PTHR12606">
    <property type="entry name" value="SENTRIN/SUMO-SPECIFIC PROTEASE"/>
    <property type="match status" value="1"/>
</dbReference>
<evidence type="ECO:0000259" key="5">
    <source>
        <dbReference type="PROSITE" id="PS50600"/>
    </source>
</evidence>